<dbReference type="InterPro" id="IPR039566">
    <property type="entry name" value="CvfB_S1_st"/>
</dbReference>
<dbReference type="SMART" id="SM00316">
    <property type="entry name" value="S1"/>
    <property type="match status" value="3"/>
</dbReference>
<dbReference type="InterPro" id="IPR048587">
    <property type="entry name" value="CvfB_S1_3rd"/>
</dbReference>
<sequence>MIELGKIQKMVIVRRSKIGVYLNSKNDEIMEEILLPKNQVSNEMQLDDEIDVFVYKDSEDRLIATIKTPKITLGEIAMLRVVDITGIGAFLDWGLEKDLFLPFKEQLGKIREGDYYIVGLYIDKSERLCATMKISRLLEDQSPYKENDRVKGIIYSINKELGAFVAVDNKYHGLISSSEFLGACDYGDNVDVRVKQVKPDGKLELSFRKEAHNEIDDDSDKIYKKLRYRGGSINLNDKSSPNAIKLEFNMSKSAFKRAIGRLYKEQKINITEKGIELK</sequence>
<gene>
    <name evidence="3" type="ORF">GC105_15650</name>
</gene>
<dbReference type="PROSITE" id="PS50126">
    <property type="entry name" value="S1"/>
    <property type="match status" value="1"/>
</dbReference>
<protein>
    <submittedName>
        <fullName evidence="3">S1 RNA-binding domain-containing protein</fullName>
    </submittedName>
</protein>
<dbReference type="Gene3D" id="1.10.10.10">
    <property type="entry name" value="Winged helix-like DNA-binding domain superfamily/Winged helix DNA-binding domain"/>
    <property type="match status" value="1"/>
</dbReference>
<dbReference type="PANTHER" id="PTHR37296:SF1">
    <property type="entry name" value="CONSERVED VIRULENCE FACTOR B"/>
    <property type="match status" value="1"/>
</dbReference>
<dbReference type="Gene3D" id="2.40.50.140">
    <property type="entry name" value="Nucleic acid-binding proteins"/>
    <property type="match status" value="2"/>
</dbReference>
<dbReference type="Pfam" id="PF13509">
    <property type="entry name" value="S1_2"/>
    <property type="match status" value="2"/>
</dbReference>
<dbReference type="PIRSF" id="PIRSF012524">
    <property type="entry name" value="YitL_S1"/>
    <property type="match status" value="1"/>
</dbReference>
<keyword evidence="4" id="KW-1185">Reference proteome</keyword>
<comment type="similarity">
    <text evidence="1">Belongs to the CvfB family.</text>
</comment>
<dbReference type="Pfam" id="PF17783">
    <property type="entry name" value="WHD_CvfB"/>
    <property type="match status" value="1"/>
</dbReference>
<evidence type="ECO:0000313" key="4">
    <source>
        <dbReference type="Proteomes" id="UP000440004"/>
    </source>
</evidence>
<evidence type="ECO:0000256" key="1">
    <source>
        <dbReference type="PIRNR" id="PIRNR012524"/>
    </source>
</evidence>
<dbReference type="PANTHER" id="PTHR37296">
    <property type="entry name" value="CONSERVED VIRULENCE FACTOR B"/>
    <property type="match status" value="1"/>
</dbReference>
<proteinExistence type="inferred from homology"/>
<evidence type="ECO:0000313" key="3">
    <source>
        <dbReference type="EMBL" id="MPW27204.1"/>
    </source>
</evidence>
<organism evidence="3 4">
    <name type="scientific">Alkalibaculum sporogenes</name>
    <dbReference type="NCBI Taxonomy" id="2655001"/>
    <lineage>
        <taxon>Bacteria</taxon>
        <taxon>Bacillati</taxon>
        <taxon>Bacillota</taxon>
        <taxon>Clostridia</taxon>
        <taxon>Eubacteriales</taxon>
        <taxon>Eubacteriaceae</taxon>
        <taxon>Alkalibaculum</taxon>
    </lineage>
</organism>
<dbReference type="SUPFAM" id="SSF50249">
    <property type="entry name" value="Nucleic acid-binding proteins"/>
    <property type="match status" value="1"/>
</dbReference>
<dbReference type="InterPro" id="IPR003029">
    <property type="entry name" value="S1_domain"/>
</dbReference>
<dbReference type="RefSeq" id="WP_152806691.1">
    <property type="nucleotide sequence ID" value="NZ_WHNX01000047.1"/>
</dbReference>
<dbReference type="InterPro" id="IPR040764">
    <property type="entry name" value="CvfB_WH"/>
</dbReference>
<dbReference type="Proteomes" id="UP000440004">
    <property type="component" value="Unassembled WGS sequence"/>
</dbReference>
<dbReference type="InterPro" id="IPR036388">
    <property type="entry name" value="WH-like_DNA-bd_sf"/>
</dbReference>
<dbReference type="InterPro" id="IPR012340">
    <property type="entry name" value="NA-bd_OB-fold"/>
</dbReference>
<dbReference type="AlphaFoldDB" id="A0A6A7KCN5"/>
<dbReference type="InterPro" id="IPR014464">
    <property type="entry name" value="CvfB_fam"/>
</dbReference>
<dbReference type="Pfam" id="PF21543">
    <property type="entry name" value="CvfB_2nd"/>
    <property type="match status" value="1"/>
</dbReference>
<feature type="domain" description="S1 motif" evidence="2">
    <location>
        <begin position="147"/>
        <end position="208"/>
    </location>
</feature>
<comment type="caution">
    <text evidence="3">The sequence shown here is derived from an EMBL/GenBank/DDBJ whole genome shotgun (WGS) entry which is preliminary data.</text>
</comment>
<dbReference type="GO" id="GO:0003676">
    <property type="term" value="F:nucleic acid binding"/>
    <property type="evidence" value="ECO:0007669"/>
    <property type="project" value="InterPro"/>
</dbReference>
<name>A0A6A7KCN5_9FIRM</name>
<accession>A0A6A7KCN5</accession>
<reference evidence="3 4" key="1">
    <citation type="submission" date="2019-10" db="EMBL/GenBank/DDBJ databases">
        <title>Alkalibaculum tamaniensis sp.nov., a new alkaliphilic acetogen, isolated on methoxylated aromatics from a mud volcano.</title>
        <authorList>
            <person name="Khomyakova M.A."/>
            <person name="Merkel A.Y."/>
            <person name="Bonch-Osmolovskaya E.A."/>
            <person name="Slobodkin A.I."/>
        </authorList>
    </citation>
    <scope>NUCLEOTIDE SEQUENCE [LARGE SCALE GENOMIC DNA]</scope>
    <source>
        <strain evidence="3 4">M08DMB</strain>
    </source>
</reference>
<dbReference type="EMBL" id="WHNX01000047">
    <property type="protein sequence ID" value="MPW27204.1"/>
    <property type="molecule type" value="Genomic_DNA"/>
</dbReference>
<evidence type="ECO:0000259" key="2">
    <source>
        <dbReference type="PROSITE" id="PS50126"/>
    </source>
</evidence>